<keyword evidence="3" id="KW-1185">Reference proteome</keyword>
<feature type="compositionally biased region" description="Low complexity" evidence="1">
    <location>
        <begin position="386"/>
        <end position="399"/>
    </location>
</feature>
<feature type="compositionally biased region" description="Low complexity" evidence="1">
    <location>
        <begin position="332"/>
        <end position="353"/>
    </location>
</feature>
<dbReference type="PANTHER" id="PTHR35716">
    <property type="entry name" value="OS05G0574700 PROTEIN-RELATED"/>
    <property type="match status" value="1"/>
</dbReference>
<accession>A0AAD3DGJ2</accession>
<comment type="caution">
    <text evidence="2">The sequence shown here is derived from an EMBL/GenBank/DDBJ whole genome shotgun (WGS) entry which is preliminary data.</text>
</comment>
<dbReference type="AlphaFoldDB" id="A0AAD3DGJ2"/>
<sequence length="405" mass="43193">MLSLRPKLCGGQLGLRACRAPTPVACIHRPARRCFQKIDALYHNPGPRDSGRAKGAQQSLQRVLDLVQSGERDALVDYFATSNLTDTPSLRLASGCEVMVFEDVLERMLLQFPSRHFLDSYAIRHLILSSPASTQVLSGLMLGPNKYVQRMSVTSPSGESCILTFTMTATQPSQPPAPTAGTAAAAAPSEPVWRLSSVRGEPLYGSGSTGAVQPSGPSPELSPEQIVEAQLAALQRKDVSAAFRFLSPASQKIMGDERTFAENLARHRRYGGLLGHMSASSVRRCVAQPRTYMEIVSVTSASGTRFVFCYILSLDTHSQQPSAFSASTASPEGATSASSGPEAAAAPPDAPTSGETHGSAVGPYWAIDFVKVVDDPRLLAAVENSRAAQQQQRRGQGQQPPDAAE</sequence>
<dbReference type="Proteomes" id="UP001054857">
    <property type="component" value="Unassembled WGS sequence"/>
</dbReference>
<gene>
    <name evidence="2" type="ORF">Agub_g1504</name>
</gene>
<organism evidence="2 3">
    <name type="scientific">Astrephomene gubernaculifera</name>
    <dbReference type="NCBI Taxonomy" id="47775"/>
    <lineage>
        <taxon>Eukaryota</taxon>
        <taxon>Viridiplantae</taxon>
        <taxon>Chlorophyta</taxon>
        <taxon>core chlorophytes</taxon>
        <taxon>Chlorophyceae</taxon>
        <taxon>CS clade</taxon>
        <taxon>Chlamydomonadales</taxon>
        <taxon>Astrephomenaceae</taxon>
        <taxon>Astrephomene</taxon>
    </lineage>
</organism>
<dbReference type="EMBL" id="BMAR01000001">
    <property type="protein sequence ID" value="GFR40854.1"/>
    <property type="molecule type" value="Genomic_DNA"/>
</dbReference>
<feature type="region of interest" description="Disordered" evidence="1">
    <location>
        <begin position="383"/>
        <end position="405"/>
    </location>
</feature>
<protein>
    <submittedName>
        <fullName evidence="2">Uncharacterized protein</fullName>
    </submittedName>
</protein>
<feature type="region of interest" description="Disordered" evidence="1">
    <location>
        <begin position="321"/>
        <end position="358"/>
    </location>
</feature>
<dbReference type="PANTHER" id="PTHR35716:SF6">
    <property type="entry name" value="DUF4864 DOMAIN-CONTAINING PROTEIN"/>
    <property type="match status" value="1"/>
</dbReference>
<reference evidence="2 3" key="1">
    <citation type="journal article" date="2021" name="Sci. Rep.">
        <title>Genome sequencing of the multicellular alga Astrephomene provides insights into convergent evolution of germ-soma differentiation.</title>
        <authorList>
            <person name="Yamashita S."/>
            <person name="Yamamoto K."/>
            <person name="Matsuzaki R."/>
            <person name="Suzuki S."/>
            <person name="Yamaguchi H."/>
            <person name="Hirooka S."/>
            <person name="Minakuchi Y."/>
            <person name="Miyagishima S."/>
            <person name="Kawachi M."/>
            <person name="Toyoda A."/>
            <person name="Nozaki H."/>
        </authorList>
    </citation>
    <scope>NUCLEOTIDE SEQUENCE [LARGE SCALE GENOMIC DNA]</scope>
    <source>
        <strain evidence="2 3">NIES-4017</strain>
    </source>
</reference>
<name>A0AAD3DGJ2_9CHLO</name>
<evidence type="ECO:0000256" key="1">
    <source>
        <dbReference type="SAM" id="MobiDB-lite"/>
    </source>
</evidence>
<evidence type="ECO:0000313" key="2">
    <source>
        <dbReference type="EMBL" id="GFR40854.1"/>
    </source>
</evidence>
<evidence type="ECO:0000313" key="3">
    <source>
        <dbReference type="Proteomes" id="UP001054857"/>
    </source>
</evidence>
<proteinExistence type="predicted"/>
<feature type="compositionally biased region" description="Polar residues" evidence="1">
    <location>
        <begin position="321"/>
        <end position="330"/>
    </location>
</feature>